<dbReference type="InterPro" id="IPR046797">
    <property type="entry name" value="PDDEXK_12"/>
</dbReference>
<reference evidence="3" key="1">
    <citation type="submission" date="2022-07" db="EMBL/GenBank/DDBJ databases">
        <title>Genome Sequence of Xylaria arbuscula.</title>
        <authorList>
            <person name="Buettner E."/>
        </authorList>
    </citation>
    <scope>NUCLEOTIDE SEQUENCE</scope>
    <source>
        <strain evidence="3">VT107</strain>
    </source>
</reference>
<protein>
    <recommendedName>
        <fullName evidence="2">PD-(D/E)XK nuclease-like domain-containing protein</fullName>
    </recommendedName>
</protein>
<feature type="region of interest" description="Disordered" evidence="1">
    <location>
        <begin position="57"/>
        <end position="88"/>
    </location>
</feature>
<evidence type="ECO:0000313" key="3">
    <source>
        <dbReference type="EMBL" id="KAJ3553601.1"/>
    </source>
</evidence>
<feature type="domain" description="PD-(D/E)XK nuclease-like" evidence="2">
    <location>
        <begin position="153"/>
        <end position="319"/>
    </location>
</feature>
<comment type="caution">
    <text evidence="3">The sequence shown here is derived from an EMBL/GenBank/DDBJ whole genome shotgun (WGS) entry which is preliminary data.</text>
</comment>
<organism evidence="3 4">
    <name type="scientific">Xylaria arbuscula</name>
    <dbReference type="NCBI Taxonomy" id="114810"/>
    <lineage>
        <taxon>Eukaryota</taxon>
        <taxon>Fungi</taxon>
        <taxon>Dikarya</taxon>
        <taxon>Ascomycota</taxon>
        <taxon>Pezizomycotina</taxon>
        <taxon>Sordariomycetes</taxon>
        <taxon>Xylariomycetidae</taxon>
        <taxon>Xylariales</taxon>
        <taxon>Xylariaceae</taxon>
        <taxon>Xylaria</taxon>
    </lineage>
</organism>
<dbReference type="Pfam" id="PF20516">
    <property type="entry name" value="PDDEXK_12"/>
    <property type="match status" value="1"/>
</dbReference>
<dbReference type="EMBL" id="JANPWZ010003251">
    <property type="protein sequence ID" value="KAJ3553601.1"/>
    <property type="molecule type" value="Genomic_DNA"/>
</dbReference>
<gene>
    <name evidence="3" type="ORF">NPX13_g10853</name>
</gene>
<evidence type="ECO:0000313" key="4">
    <source>
        <dbReference type="Proteomes" id="UP001148614"/>
    </source>
</evidence>
<dbReference type="AlphaFoldDB" id="A0A9W8N3Y9"/>
<name>A0A9W8N3Y9_9PEZI</name>
<evidence type="ECO:0000256" key="1">
    <source>
        <dbReference type="SAM" id="MobiDB-lite"/>
    </source>
</evidence>
<keyword evidence="4" id="KW-1185">Reference proteome</keyword>
<feature type="region of interest" description="Disordered" evidence="1">
    <location>
        <begin position="1"/>
        <end position="43"/>
    </location>
</feature>
<feature type="compositionally biased region" description="Basic and acidic residues" evidence="1">
    <location>
        <begin position="64"/>
        <end position="73"/>
    </location>
</feature>
<dbReference type="Proteomes" id="UP001148614">
    <property type="component" value="Unassembled WGS sequence"/>
</dbReference>
<evidence type="ECO:0000259" key="2">
    <source>
        <dbReference type="Pfam" id="PF20516"/>
    </source>
</evidence>
<accession>A0A9W8N3Y9</accession>
<proteinExistence type="predicted"/>
<sequence>MSRTPPSAIESDIDMPRPARGRKRPGDALANDEDNIPSLLMNDTPRIAADRTLQLISVPLRAPSSRDSREPSPPKRPRSTSPVKTQIDLQKLEKPVHIGDLDEDNATSVLPADIQPLYNRFQSAIQLPASTVPVEVHAKVLSYAPSAEFAASHASKIATAEAGLSKIRHIRQQALTSAKRRRHECAWNNLIHTPLLLLAFDGPEPESESEPGKSGQTVVSVRLEPVMSVSITRDSVPRVQQRFVAGDVDSQSVLACSASNKSIDTSQASDLNATQTQTASDHRKVDYVVVLDVAKNAPLKQAIMNLILSQGSLAHVHQTLYP</sequence>